<dbReference type="STRING" id="92696.A0A4R0RBD4"/>
<gene>
    <name evidence="6" type="ORF">EIP91_011425</name>
</gene>
<keyword evidence="1" id="KW-0479">Metal-binding</keyword>
<evidence type="ECO:0000256" key="3">
    <source>
        <dbReference type="ARBA" id="ARBA00022833"/>
    </source>
</evidence>
<dbReference type="InterPro" id="IPR012912">
    <property type="entry name" value="Plasmid_pRiA4b_Orf3-like"/>
</dbReference>
<dbReference type="EMBL" id="RWJN01000739">
    <property type="protein sequence ID" value="TCD59794.1"/>
    <property type="molecule type" value="Genomic_DNA"/>
</dbReference>
<evidence type="ECO:0000313" key="6">
    <source>
        <dbReference type="EMBL" id="TCD59794.1"/>
    </source>
</evidence>
<comment type="caution">
    <text evidence="6">The sequence shown here is derived from an EMBL/GenBank/DDBJ whole genome shotgun (WGS) entry which is preliminary data.</text>
</comment>
<dbReference type="InterPro" id="IPR002893">
    <property type="entry name" value="Znf_MYND"/>
</dbReference>
<evidence type="ECO:0000256" key="1">
    <source>
        <dbReference type="ARBA" id="ARBA00022723"/>
    </source>
</evidence>
<dbReference type="PANTHER" id="PTHR41878:SF1">
    <property type="entry name" value="TNPR PROTEIN"/>
    <property type="match status" value="1"/>
</dbReference>
<dbReference type="Gene3D" id="3.10.290.30">
    <property type="entry name" value="MM3350-like"/>
    <property type="match status" value="1"/>
</dbReference>
<evidence type="ECO:0000313" key="7">
    <source>
        <dbReference type="Proteomes" id="UP000292702"/>
    </source>
</evidence>
<dbReference type="Pfam" id="PF01753">
    <property type="entry name" value="zf-MYND"/>
    <property type="match status" value="1"/>
</dbReference>
<dbReference type="PROSITE" id="PS50865">
    <property type="entry name" value="ZF_MYND_2"/>
    <property type="match status" value="1"/>
</dbReference>
<keyword evidence="3" id="KW-0862">Zinc</keyword>
<dbReference type="SUPFAM" id="SSF159941">
    <property type="entry name" value="MM3350-like"/>
    <property type="match status" value="1"/>
</dbReference>
<dbReference type="Pfam" id="PF07929">
    <property type="entry name" value="PRiA4_ORF3"/>
    <property type="match status" value="1"/>
</dbReference>
<organism evidence="6 7">
    <name type="scientific">Steccherinum ochraceum</name>
    <dbReference type="NCBI Taxonomy" id="92696"/>
    <lineage>
        <taxon>Eukaryota</taxon>
        <taxon>Fungi</taxon>
        <taxon>Dikarya</taxon>
        <taxon>Basidiomycota</taxon>
        <taxon>Agaricomycotina</taxon>
        <taxon>Agaricomycetes</taxon>
        <taxon>Polyporales</taxon>
        <taxon>Steccherinaceae</taxon>
        <taxon>Steccherinum</taxon>
    </lineage>
</organism>
<evidence type="ECO:0000259" key="5">
    <source>
        <dbReference type="PROSITE" id="PS50865"/>
    </source>
</evidence>
<dbReference type="GO" id="GO:0008270">
    <property type="term" value="F:zinc ion binding"/>
    <property type="evidence" value="ECO:0007669"/>
    <property type="project" value="UniProtKB-KW"/>
</dbReference>
<keyword evidence="7" id="KW-1185">Reference proteome</keyword>
<dbReference type="SUPFAM" id="SSF144232">
    <property type="entry name" value="HIT/MYND zinc finger-like"/>
    <property type="match status" value="1"/>
</dbReference>
<name>A0A4R0RBD4_9APHY</name>
<dbReference type="OrthoDB" id="432970at2759"/>
<protein>
    <recommendedName>
        <fullName evidence="5">MYND-type domain-containing protein</fullName>
    </recommendedName>
</protein>
<dbReference type="AlphaFoldDB" id="A0A4R0RBD4"/>
<feature type="domain" description="MYND-type" evidence="5">
    <location>
        <begin position="320"/>
        <end position="360"/>
    </location>
</feature>
<dbReference type="InterPro" id="IPR024047">
    <property type="entry name" value="MM3350-like_sf"/>
</dbReference>
<keyword evidence="2 4" id="KW-0863">Zinc-finger</keyword>
<proteinExistence type="predicted"/>
<dbReference type="PROSITE" id="PS01360">
    <property type="entry name" value="ZF_MYND_1"/>
    <property type="match status" value="1"/>
</dbReference>
<accession>A0A4R0RBD4</accession>
<dbReference type="PANTHER" id="PTHR41878">
    <property type="entry name" value="LEXA REPRESSOR-RELATED"/>
    <property type="match status" value="1"/>
</dbReference>
<dbReference type="Proteomes" id="UP000292702">
    <property type="component" value="Unassembled WGS sequence"/>
</dbReference>
<sequence>MMSMMRKAQTQMQYKPGGLPPPEKQFMMALKARKAKQLAKVDLKDLDKHDVVMKVSLLLLNDSRGEPRIWRRFRVSAGIKLNVFQDKIIAPIMGWTRNLHCYHITDCRDGSMFGPESSSAVDETYRDTMGYDWLPDHKYQLAHIFDKEGDSISYTYDFGDKWFHRVTVEKILPLEESDGHVEVLEGRGMCPGENMQGCFAYREFLKNYDQAGLVERVPLKRQILACPNYTSLRKPPSLFDPDSFDMAFTKQNLTDALNSTNSLAKGAKKFTQPISSNAGTYSQPTNGQRVITHSQDSANASGGFWEEMQNEKDRRSAGVCAACGKPGGAELKRCAGCKQVLYCSPEHQKEHWKRVHKQTCSKEFTKK</sequence>
<evidence type="ECO:0000256" key="4">
    <source>
        <dbReference type="PROSITE-ProRule" id="PRU00134"/>
    </source>
</evidence>
<dbReference type="Gene3D" id="6.10.140.2220">
    <property type="match status" value="1"/>
</dbReference>
<evidence type="ECO:0000256" key="2">
    <source>
        <dbReference type="ARBA" id="ARBA00022771"/>
    </source>
</evidence>
<reference evidence="6 7" key="1">
    <citation type="submission" date="2018-11" db="EMBL/GenBank/DDBJ databases">
        <title>Genome assembly of Steccherinum ochraceum LE-BIN_3174, the white-rot fungus of the Steccherinaceae family (The Residual Polyporoid clade, Polyporales, Basidiomycota).</title>
        <authorList>
            <person name="Fedorova T.V."/>
            <person name="Glazunova O.A."/>
            <person name="Landesman E.O."/>
            <person name="Moiseenko K.V."/>
            <person name="Psurtseva N.V."/>
            <person name="Savinova O.S."/>
            <person name="Shakhova N.V."/>
            <person name="Tyazhelova T.V."/>
            <person name="Vasina D.V."/>
        </authorList>
    </citation>
    <scope>NUCLEOTIDE SEQUENCE [LARGE SCALE GENOMIC DNA]</scope>
    <source>
        <strain evidence="6 7">LE-BIN_3174</strain>
    </source>
</reference>